<geneLocation type="plasmid" evidence="3">
    <name>pmdjk44.1</name>
</geneLocation>
<gene>
    <name evidence="2" type="ORF">SMD44_p10282</name>
</gene>
<organism evidence="2 3">
    <name type="scientific">Streptomyces alboflavus</name>
    <dbReference type="NCBI Taxonomy" id="67267"/>
    <lineage>
        <taxon>Bacteria</taxon>
        <taxon>Bacillati</taxon>
        <taxon>Actinomycetota</taxon>
        <taxon>Actinomycetes</taxon>
        <taxon>Kitasatosporales</taxon>
        <taxon>Streptomycetaceae</taxon>
        <taxon>Streptomyces</taxon>
    </lineage>
</organism>
<protein>
    <submittedName>
        <fullName evidence="2">Uncharacterized protein</fullName>
    </submittedName>
</protein>
<dbReference type="RefSeq" id="WP_100112587.1">
    <property type="nucleotide sequence ID" value="NZ_CP023976.1"/>
</dbReference>
<dbReference type="EMBL" id="CP023976">
    <property type="protein sequence ID" value="ATM24781.1"/>
    <property type="molecule type" value="Genomic_DNA"/>
</dbReference>
<keyword evidence="1" id="KW-0472">Membrane</keyword>
<dbReference type="OrthoDB" id="9883243at2"/>
<keyword evidence="1" id="KW-1133">Transmembrane helix</keyword>
<accession>A0A291W574</accession>
<keyword evidence="3" id="KW-1185">Reference proteome</keyword>
<feature type="transmembrane region" description="Helical" evidence="1">
    <location>
        <begin position="21"/>
        <end position="49"/>
    </location>
</feature>
<evidence type="ECO:0000313" key="3">
    <source>
        <dbReference type="Proteomes" id="UP000195880"/>
    </source>
</evidence>
<reference evidence="2 3" key="1">
    <citation type="submission" date="2017-10" db="EMBL/GenBank/DDBJ databases">
        <title>Streptomyces alboflavus Genome sequencing and assembly.</title>
        <authorList>
            <person name="Wang Y."/>
            <person name="Du B."/>
            <person name="Ding Y."/>
            <person name="Liu H."/>
            <person name="Hou Q."/>
            <person name="Liu K."/>
            <person name="Wang C."/>
            <person name="Yao L."/>
        </authorList>
    </citation>
    <scope>NUCLEOTIDE SEQUENCE [LARGE SCALE GENOMIC DNA]</scope>
    <source>
        <strain evidence="2 3">MDJK44</strain>
        <plasmid evidence="3">Plasmid pmdjk44.1</plasmid>
    </source>
</reference>
<sequence>MKRRDLPNRTNAPVAFMAAYAAWYTQWCVAFGLVIPAPFCLGALAAIVLPGDAGAVRITIGLLVCFAPMGLSVALAPRLVERLDRHYESQGR</sequence>
<proteinExistence type="predicted"/>
<evidence type="ECO:0000313" key="2">
    <source>
        <dbReference type="EMBL" id="ATM24781.1"/>
    </source>
</evidence>
<name>A0A291W574_9ACTN</name>
<keyword evidence="2" id="KW-0614">Plasmid</keyword>
<dbReference type="KEGG" id="salf:SMD44_p10282"/>
<dbReference type="Proteomes" id="UP000195880">
    <property type="component" value="Plasmid pMDJK44.1"/>
</dbReference>
<feature type="transmembrane region" description="Helical" evidence="1">
    <location>
        <begin position="55"/>
        <end position="76"/>
    </location>
</feature>
<evidence type="ECO:0000256" key="1">
    <source>
        <dbReference type="SAM" id="Phobius"/>
    </source>
</evidence>
<keyword evidence="1" id="KW-0812">Transmembrane</keyword>
<dbReference type="AlphaFoldDB" id="A0A291W574"/>